<keyword evidence="2" id="KW-1185">Reference proteome</keyword>
<dbReference type="Pfam" id="PF13148">
    <property type="entry name" value="DUF3987"/>
    <property type="match status" value="1"/>
</dbReference>
<dbReference type="AlphaFoldDB" id="A0A1H2P9L2"/>
<dbReference type="OrthoDB" id="9067983at2"/>
<evidence type="ECO:0000313" key="1">
    <source>
        <dbReference type="EMBL" id="TDB58746.1"/>
    </source>
</evidence>
<reference evidence="2" key="1">
    <citation type="journal article" date="2019" name="bioRxiv">
        <title>Bacterially produced spermidine induces plant systemic susceptibility to pathogens.</title>
        <authorList>
            <person name="Melnyk R.A."/>
            <person name="Beskrovnaya P.A."/>
            <person name="Liu Z."/>
            <person name="Song Y."/>
            <person name="Haney C.H."/>
        </authorList>
    </citation>
    <scope>NUCLEOTIDE SEQUENCE [LARGE SCALE GENOMIC DNA]</scope>
    <source>
        <strain evidence="2">Dha-51</strain>
    </source>
</reference>
<sequence>MQLCEAFEPPQPLLEYQQAPLPYPVEALGKLLGPTVERLAEVIGVPCAMAAQSVLASAALVSQGHANVQLDGRTYPLSLYLLTVASSGDRKSAVDHLALKAARDWERQQWTLYADKLKAYRAATSILAKPKTAKNHAEAEDSELSEPVPPRLIIAEPTIEALVKSLCHGLPSMGLFNDEGGQFLGGSTMSKENLLKAITTLSTLWDGSPIDRARSMAGESLRAYDRRLSLHLMLQPYLANQLLKDPAINGQGILGRCLISWPERLVGRRLYKAVDLMRDAKVQRYQTRITALLDKPLSLHKDGSLNPARLELTPSARTAWIDIHDTIECQSGEFGELAGVQSVAGKAAANVLRIAGVLAVIEDANVVSEAHIQRASTLMDYYLAEIQRLTEKEPINTLREEADRLLRWLTQKGWTQFTIRNLNRNGPRFARKSSHHTATLLVELITHNWLNSRDAKTFEVRHVSPQ</sequence>
<dbReference type="STRING" id="95300.SAMN05216558_4415"/>
<evidence type="ECO:0000313" key="2">
    <source>
        <dbReference type="Proteomes" id="UP000295254"/>
    </source>
</evidence>
<dbReference type="InterPro" id="IPR025048">
    <property type="entry name" value="DUF3987"/>
</dbReference>
<protein>
    <submittedName>
        <fullName evidence="1">DUF3987 domain-containing protein</fullName>
    </submittedName>
</protein>
<comment type="caution">
    <text evidence="1">The sequence shown here is derived from an EMBL/GenBank/DDBJ whole genome shotgun (WGS) entry which is preliminary data.</text>
</comment>
<dbReference type="Proteomes" id="UP000295254">
    <property type="component" value="Unassembled WGS sequence"/>
</dbReference>
<organism evidence="1 2">
    <name type="scientific">Pseudomonas vancouverensis</name>
    <dbReference type="NCBI Taxonomy" id="95300"/>
    <lineage>
        <taxon>Bacteria</taxon>
        <taxon>Pseudomonadati</taxon>
        <taxon>Pseudomonadota</taxon>
        <taxon>Gammaproteobacteria</taxon>
        <taxon>Pseudomonadales</taxon>
        <taxon>Pseudomonadaceae</taxon>
        <taxon>Pseudomonas</taxon>
    </lineage>
</organism>
<gene>
    <name evidence="1" type="ORF">EIY72_20800</name>
</gene>
<dbReference type="RefSeq" id="WP_093226817.1">
    <property type="nucleotide sequence ID" value="NZ_LT629803.1"/>
</dbReference>
<name>A0A1H2P9L2_PSEVA</name>
<accession>A0A1H2P9L2</accession>
<dbReference type="EMBL" id="RRZK01000029">
    <property type="protein sequence ID" value="TDB58746.1"/>
    <property type="molecule type" value="Genomic_DNA"/>
</dbReference>
<proteinExistence type="predicted"/>